<reference evidence="2 3" key="1">
    <citation type="submission" date="2011-06" db="EMBL/GenBank/DDBJ databases">
        <title>The draft genome of Thiorhodococcus drewsii AZ1.</title>
        <authorList>
            <consortium name="US DOE Joint Genome Institute (JGI-PGF)"/>
            <person name="Lucas S."/>
            <person name="Han J."/>
            <person name="Lapidus A."/>
            <person name="Cheng J.-F."/>
            <person name="Goodwin L."/>
            <person name="Pitluck S."/>
            <person name="Peters L."/>
            <person name="Land M.L."/>
            <person name="Hauser L."/>
            <person name="Vogl K."/>
            <person name="Liu Z."/>
            <person name="Imhoff J."/>
            <person name="Thiel V."/>
            <person name="Frigaard N.-U."/>
            <person name="Bryant D.A."/>
            <person name="Woyke T.J."/>
        </authorList>
    </citation>
    <scope>NUCLEOTIDE SEQUENCE [LARGE SCALE GENOMIC DNA]</scope>
    <source>
        <strain evidence="2 3">AZ1</strain>
    </source>
</reference>
<proteinExistence type="predicted"/>
<dbReference type="AlphaFoldDB" id="G2DW64"/>
<feature type="transmembrane region" description="Helical" evidence="1">
    <location>
        <begin position="182"/>
        <end position="201"/>
    </location>
</feature>
<dbReference type="eggNOG" id="ENOG5032UQE">
    <property type="taxonomic scope" value="Bacteria"/>
</dbReference>
<organism evidence="2 3">
    <name type="scientific">Thiorhodococcus drewsii AZ1</name>
    <dbReference type="NCBI Taxonomy" id="765913"/>
    <lineage>
        <taxon>Bacteria</taxon>
        <taxon>Pseudomonadati</taxon>
        <taxon>Pseudomonadota</taxon>
        <taxon>Gammaproteobacteria</taxon>
        <taxon>Chromatiales</taxon>
        <taxon>Chromatiaceae</taxon>
        <taxon>Thiorhodococcus</taxon>
    </lineage>
</organism>
<feature type="transmembrane region" description="Helical" evidence="1">
    <location>
        <begin position="42"/>
        <end position="62"/>
    </location>
</feature>
<sequence length="220" mass="24264">MSNPIMYVEKLIQSDKLAQLGSTITDVIDHIIPRPTSTVGKFTLATLPYLVLYAIAVVLIAITDHDPASTEDVWNYFIPLVALVSTITSWGRHAGDSWQTRSLYILRQLVHWGALLLVIHLLFQSDVQHFLKAETDGFVIIYILGLASILSGVYLDWKMAVFGLFLIFSGVIIAFLDDNALLIVLGGTATLAVIGTAYIWIKHHQHIDAQSADGAKIEGH</sequence>
<name>G2DW64_9GAMM</name>
<keyword evidence="3" id="KW-1185">Reference proteome</keyword>
<keyword evidence="1" id="KW-0472">Membrane</keyword>
<dbReference type="RefSeq" id="WP_007039189.1">
    <property type="nucleotide sequence ID" value="NZ_AFWT01000002.1"/>
</dbReference>
<comment type="caution">
    <text evidence="2">The sequence shown here is derived from an EMBL/GenBank/DDBJ whole genome shotgun (WGS) entry which is preliminary data.</text>
</comment>
<protein>
    <submittedName>
        <fullName evidence="2">Uncharacterized protein</fullName>
    </submittedName>
</protein>
<feature type="transmembrane region" description="Helical" evidence="1">
    <location>
        <begin position="103"/>
        <end position="123"/>
    </location>
</feature>
<keyword evidence="1" id="KW-0812">Transmembrane</keyword>
<feature type="transmembrane region" description="Helical" evidence="1">
    <location>
        <begin position="135"/>
        <end position="155"/>
    </location>
</feature>
<dbReference type="EMBL" id="AFWT01000002">
    <property type="protein sequence ID" value="EGV33784.1"/>
    <property type="molecule type" value="Genomic_DNA"/>
</dbReference>
<evidence type="ECO:0000313" key="3">
    <source>
        <dbReference type="Proteomes" id="UP000004200"/>
    </source>
</evidence>
<dbReference type="OrthoDB" id="5772252at2"/>
<evidence type="ECO:0000256" key="1">
    <source>
        <dbReference type="SAM" id="Phobius"/>
    </source>
</evidence>
<evidence type="ECO:0000313" key="2">
    <source>
        <dbReference type="EMBL" id="EGV33784.1"/>
    </source>
</evidence>
<dbReference type="Proteomes" id="UP000004200">
    <property type="component" value="Unassembled WGS sequence"/>
</dbReference>
<feature type="transmembrane region" description="Helical" evidence="1">
    <location>
        <begin position="74"/>
        <end position="91"/>
    </location>
</feature>
<keyword evidence="1" id="KW-1133">Transmembrane helix</keyword>
<gene>
    <name evidence="2" type="ORF">ThidrDRAFT_0473</name>
</gene>
<accession>G2DW64</accession>
<feature type="transmembrane region" description="Helical" evidence="1">
    <location>
        <begin position="160"/>
        <end position="176"/>
    </location>
</feature>